<dbReference type="SUPFAM" id="SSF48425">
    <property type="entry name" value="Sec7 domain"/>
    <property type="match status" value="1"/>
</dbReference>
<accession>A0A7R9AE00</accession>
<dbReference type="OrthoDB" id="10258608at2759"/>
<feature type="region of interest" description="Disordered" evidence="1">
    <location>
        <begin position="637"/>
        <end position="659"/>
    </location>
</feature>
<dbReference type="PANTHER" id="PTHR10663">
    <property type="entry name" value="GUANYL-NUCLEOTIDE EXCHANGE FACTOR"/>
    <property type="match status" value="1"/>
</dbReference>
<proteinExistence type="predicted"/>
<feature type="domain" description="SEC7" evidence="2">
    <location>
        <begin position="680"/>
        <end position="868"/>
    </location>
</feature>
<dbReference type="PANTHER" id="PTHR10663:SF388">
    <property type="entry name" value="GOLGI-SPECIFIC BREFELDIN A-RESISTANCE GUANINE NUCLEOTIDE EXCHANGE FACTOR 1"/>
    <property type="match status" value="1"/>
</dbReference>
<dbReference type="InterPro" id="IPR000904">
    <property type="entry name" value="Sec7_dom"/>
</dbReference>
<organism evidence="3">
    <name type="scientific">Darwinula stevensoni</name>
    <dbReference type="NCBI Taxonomy" id="69355"/>
    <lineage>
        <taxon>Eukaryota</taxon>
        <taxon>Metazoa</taxon>
        <taxon>Ecdysozoa</taxon>
        <taxon>Arthropoda</taxon>
        <taxon>Crustacea</taxon>
        <taxon>Oligostraca</taxon>
        <taxon>Ostracoda</taxon>
        <taxon>Podocopa</taxon>
        <taxon>Podocopida</taxon>
        <taxon>Darwinulocopina</taxon>
        <taxon>Darwinuloidea</taxon>
        <taxon>Darwinulidae</taxon>
        <taxon>Darwinula</taxon>
    </lineage>
</organism>
<dbReference type="SMART" id="SM00222">
    <property type="entry name" value="Sec7"/>
    <property type="match status" value="1"/>
</dbReference>
<dbReference type="CDD" id="cd00171">
    <property type="entry name" value="Sec7"/>
    <property type="match status" value="1"/>
</dbReference>
<dbReference type="InterPro" id="IPR032691">
    <property type="entry name" value="Mon2/Sec7/BIG1-like_HUS"/>
</dbReference>
<dbReference type="Proteomes" id="UP000677054">
    <property type="component" value="Unassembled WGS sequence"/>
</dbReference>
<evidence type="ECO:0000313" key="3">
    <source>
        <dbReference type="EMBL" id="CAD7252479.1"/>
    </source>
</evidence>
<dbReference type="Pfam" id="PF12783">
    <property type="entry name" value="Sec7-like_HUS"/>
    <property type="match status" value="1"/>
</dbReference>
<gene>
    <name evidence="3" type="ORF">DSTB1V02_LOCUS12237</name>
</gene>
<dbReference type="EMBL" id="CAJPEV010004481">
    <property type="protein sequence ID" value="CAG0901854.1"/>
    <property type="molecule type" value="Genomic_DNA"/>
</dbReference>
<dbReference type="AlphaFoldDB" id="A0A7R9AE00"/>
<dbReference type="GO" id="GO:0012505">
    <property type="term" value="C:endomembrane system"/>
    <property type="evidence" value="ECO:0007669"/>
    <property type="project" value="UniProtKB-ARBA"/>
</dbReference>
<name>A0A7R9AE00_9CRUS</name>
<dbReference type="GO" id="GO:0032012">
    <property type="term" value="P:regulation of ARF protein signal transduction"/>
    <property type="evidence" value="ECO:0007669"/>
    <property type="project" value="InterPro"/>
</dbReference>
<dbReference type="Pfam" id="PF01369">
    <property type="entry name" value="Sec7"/>
    <property type="match status" value="1"/>
</dbReference>
<evidence type="ECO:0000259" key="2">
    <source>
        <dbReference type="PROSITE" id="PS50190"/>
    </source>
</evidence>
<dbReference type="InterPro" id="IPR023394">
    <property type="entry name" value="Sec7_C_sf"/>
</dbReference>
<dbReference type="GO" id="GO:0005085">
    <property type="term" value="F:guanyl-nucleotide exchange factor activity"/>
    <property type="evidence" value="ECO:0007669"/>
    <property type="project" value="InterPro"/>
</dbReference>
<dbReference type="PROSITE" id="PS50190">
    <property type="entry name" value="SEC7"/>
    <property type="match status" value="1"/>
</dbReference>
<protein>
    <recommendedName>
        <fullName evidence="2">SEC7 domain-containing protein</fullName>
    </recommendedName>
</protein>
<dbReference type="EMBL" id="LR903998">
    <property type="protein sequence ID" value="CAD7252479.1"/>
    <property type="molecule type" value="Genomic_DNA"/>
</dbReference>
<dbReference type="GO" id="GO:0005737">
    <property type="term" value="C:cytoplasm"/>
    <property type="evidence" value="ECO:0007669"/>
    <property type="project" value="UniProtKB-ARBA"/>
</dbReference>
<keyword evidence="4" id="KW-1185">Reference proteome</keyword>
<sequence>MPPGNSFYIIQGEMTIILTAMRRTSRWGSHSYQDSSPEGILKDFADLKDVMNHVMNFSDLDPNTYLAPFLDVIRSEEITGPVTGLALSAVNKFLSYGLIDEKSPTAAPAVEAIADAVTHARFVGTDNASDEVVLMKILQVLRTLLLSPVGALLTNESVCEIMQSSFRICFEMRLSELLRKAAEHSLMDLVQLLFSRLRLMSEEDCSGAQTKAGTLSWIQSIGQEPKLKVFKKLRFKTGSLESRKKQKHKPKMEKEKESLPVTKMQRGVSQVPEVVKADHLPEIQARPSLVIPIVHVESPSEGSVDPGEEQPLKTPVERLAPVAASAILSTTPMPPSGKIIHMDLGSPLDSIHEDIGKDEQKEVEVEKAYSDLEGETGIPLDSSVHESGVTVSFPPEEKREYVNQQGVRFTHHLLEKPSEENAGEVALIPYGLPALRELLHFLSALINPHEKQHTDLMIHISLNLLAVALEAGAHHFHRFPSMLTLVRNDMARNLIEASTERLSMFAATLRVGFFLFESLRVHLKFQLEKYLIRLMGVIVADTPRIPYEQREVALDSIVQLWRIPGLVTELYVNYDCDLNCSNLFEDLTKLLSKNAFPVTGLYSTHLLSVDALLTVIDAIEHHCNSRMLAERHQMGATTLHSPNSPIPPPPLLRGSQQTSVEEADYRPSFPVSENIPTHEELMAVKHKKKLLAVGSEQFNIKASKGIQFMQDNMLLSNMLDPDEVALFLRDNHRLDKKMIGEYISNRKNLSILEAFVKSFDFRELRIDEALRLYLETFRLPGEAPLISLIMEHFADHWHKSNGEPFANADAAFTLAYAIIMLNVDQHNRNVKKQNNPMTVEDFKRNLKGVNGGFDFDQEMLDKIFMSIQ</sequence>
<dbReference type="InterPro" id="IPR035999">
    <property type="entry name" value="Sec7_dom_sf"/>
</dbReference>
<reference evidence="3" key="1">
    <citation type="submission" date="2020-11" db="EMBL/GenBank/DDBJ databases">
        <authorList>
            <person name="Tran Van P."/>
        </authorList>
    </citation>
    <scope>NUCLEOTIDE SEQUENCE</scope>
</reference>
<evidence type="ECO:0000256" key="1">
    <source>
        <dbReference type="SAM" id="MobiDB-lite"/>
    </source>
</evidence>
<evidence type="ECO:0000313" key="4">
    <source>
        <dbReference type="Proteomes" id="UP000677054"/>
    </source>
</evidence>
<dbReference type="Gene3D" id="1.10.1000.11">
    <property type="entry name" value="Arf Nucleotide-binding Site Opener,domain 2"/>
    <property type="match status" value="1"/>
</dbReference>
<dbReference type="Gene3D" id="1.10.220.20">
    <property type="match status" value="1"/>
</dbReference>
<dbReference type="GO" id="GO:0016192">
    <property type="term" value="P:vesicle-mediated transport"/>
    <property type="evidence" value="ECO:0007669"/>
    <property type="project" value="UniProtKB-ARBA"/>
</dbReference>